<accession>A0A1T5LIA8</accession>
<dbReference type="Proteomes" id="UP000190961">
    <property type="component" value="Unassembled WGS sequence"/>
</dbReference>
<protein>
    <recommendedName>
        <fullName evidence="4">DUF4157 domain-containing protein</fullName>
    </recommendedName>
</protein>
<keyword evidence="1" id="KW-1133">Transmembrane helix</keyword>
<dbReference type="EMBL" id="FUZU01000002">
    <property type="protein sequence ID" value="SKC75730.1"/>
    <property type="molecule type" value="Genomic_DNA"/>
</dbReference>
<keyword evidence="1" id="KW-0812">Transmembrane</keyword>
<proteinExistence type="predicted"/>
<keyword evidence="3" id="KW-1185">Reference proteome</keyword>
<name>A0A1T5LIA8_9BACT</name>
<dbReference type="STRING" id="688867.SAMN05660236_3293"/>
<evidence type="ECO:0000256" key="1">
    <source>
        <dbReference type="SAM" id="Phobius"/>
    </source>
</evidence>
<evidence type="ECO:0000313" key="3">
    <source>
        <dbReference type="Proteomes" id="UP000190961"/>
    </source>
</evidence>
<evidence type="ECO:0000313" key="2">
    <source>
        <dbReference type="EMBL" id="SKC75730.1"/>
    </source>
</evidence>
<feature type="transmembrane region" description="Helical" evidence="1">
    <location>
        <begin position="48"/>
        <end position="67"/>
    </location>
</feature>
<sequence length="109" mass="13573">MIPFQIATNKKLFGQYDGFSFFVFIFYWKGCKQKDEIINHELIHFYQQLEMLFIFHWLLYLLFYGIARLKGKDHMTAYYTIPFEKEAYAFEKDMQYTMHRKFFAWLRFV</sequence>
<keyword evidence="1" id="KW-0472">Membrane</keyword>
<gene>
    <name evidence="2" type="ORF">SAMN05660236_3293</name>
</gene>
<dbReference type="AlphaFoldDB" id="A0A1T5LIA8"/>
<dbReference type="OrthoDB" id="1027344at2"/>
<reference evidence="2 3" key="1">
    <citation type="submission" date="2017-02" db="EMBL/GenBank/DDBJ databases">
        <authorList>
            <person name="Peterson S.W."/>
        </authorList>
    </citation>
    <scope>NUCLEOTIDE SEQUENCE [LARGE SCALE GENOMIC DNA]</scope>
    <source>
        <strain evidence="2 3">DSM 25262</strain>
    </source>
</reference>
<organism evidence="2 3">
    <name type="scientific">Ohtaekwangia koreensis</name>
    <dbReference type="NCBI Taxonomy" id="688867"/>
    <lineage>
        <taxon>Bacteria</taxon>
        <taxon>Pseudomonadati</taxon>
        <taxon>Bacteroidota</taxon>
        <taxon>Cytophagia</taxon>
        <taxon>Cytophagales</taxon>
        <taxon>Fulvivirgaceae</taxon>
        <taxon>Ohtaekwangia</taxon>
    </lineage>
</organism>
<feature type="transmembrane region" description="Helical" evidence="1">
    <location>
        <begin position="12"/>
        <end position="28"/>
    </location>
</feature>
<evidence type="ECO:0008006" key="4">
    <source>
        <dbReference type="Google" id="ProtNLM"/>
    </source>
</evidence>
<dbReference type="RefSeq" id="WP_079687832.1">
    <property type="nucleotide sequence ID" value="NZ_FUZU01000002.1"/>
</dbReference>